<evidence type="ECO:0000313" key="3">
    <source>
        <dbReference type="Proteomes" id="UP001516023"/>
    </source>
</evidence>
<name>A0ABD3QAI4_9STRA</name>
<proteinExistence type="predicted"/>
<feature type="region of interest" description="Disordered" evidence="1">
    <location>
        <begin position="121"/>
        <end position="163"/>
    </location>
</feature>
<evidence type="ECO:0000256" key="1">
    <source>
        <dbReference type="SAM" id="MobiDB-lite"/>
    </source>
</evidence>
<comment type="caution">
    <text evidence="2">The sequence shown here is derived from an EMBL/GenBank/DDBJ whole genome shotgun (WGS) entry which is preliminary data.</text>
</comment>
<evidence type="ECO:0000313" key="2">
    <source>
        <dbReference type="EMBL" id="KAL3797382.1"/>
    </source>
</evidence>
<organism evidence="2 3">
    <name type="scientific">Cyclotella cryptica</name>
    <dbReference type="NCBI Taxonomy" id="29204"/>
    <lineage>
        <taxon>Eukaryota</taxon>
        <taxon>Sar</taxon>
        <taxon>Stramenopiles</taxon>
        <taxon>Ochrophyta</taxon>
        <taxon>Bacillariophyta</taxon>
        <taxon>Coscinodiscophyceae</taxon>
        <taxon>Thalassiosirophycidae</taxon>
        <taxon>Stephanodiscales</taxon>
        <taxon>Stephanodiscaceae</taxon>
        <taxon>Cyclotella</taxon>
    </lineage>
</organism>
<sequence>MTKRLGTLVAIDQATAACTRTKRNDAKSVSATQQLENIARMWNFQGHQTNFVRLAVAEVLSQGYTKTDVAKVIRLQHDDEWNGIVNNGTDKICKRIMATLVRIHSMAKSGALQDVSPTMSKTLKAGSRGNKKGAIRGPYKKRQSAESEAMSEQPVQNDTLPDLGEVNVEVIDVKMEEDQQKCHVEEDEEEQVNNTHEDEMQQQVNGNDVNNDEHMEVITPC</sequence>
<accession>A0ABD3QAI4</accession>
<reference evidence="2 3" key="1">
    <citation type="journal article" date="2020" name="G3 (Bethesda)">
        <title>Improved Reference Genome for Cyclotella cryptica CCMP332, a Model for Cell Wall Morphogenesis, Salinity Adaptation, and Lipid Production in Diatoms (Bacillariophyta).</title>
        <authorList>
            <person name="Roberts W.R."/>
            <person name="Downey K.M."/>
            <person name="Ruck E.C."/>
            <person name="Traller J.C."/>
            <person name="Alverson A.J."/>
        </authorList>
    </citation>
    <scope>NUCLEOTIDE SEQUENCE [LARGE SCALE GENOMIC DNA]</scope>
    <source>
        <strain evidence="2 3">CCMP332</strain>
    </source>
</reference>
<keyword evidence="3" id="KW-1185">Reference proteome</keyword>
<dbReference type="AlphaFoldDB" id="A0ABD3QAI4"/>
<feature type="region of interest" description="Disordered" evidence="1">
    <location>
        <begin position="178"/>
        <end position="221"/>
    </location>
</feature>
<protein>
    <submittedName>
        <fullName evidence="2">Uncharacterized protein</fullName>
    </submittedName>
</protein>
<dbReference type="EMBL" id="JABMIG020000055">
    <property type="protein sequence ID" value="KAL3797382.1"/>
    <property type="molecule type" value="Genomic_DNA"/>
</dbReference>
<dbReference type="Proteomes" id="UP001516023">
    <property type="component" value="Unassembled WGS sequence"/>
</dbReference>
<gene>
    <name evidence="2" type="ORF">HJC23_010508</name>
</gene>
<feature type="compositionally biased region" description="Basic and acidic residues" evidence="1">
    <location>
        <begin position="211"/>
        <end position="221"/>
    </location>
</feature>
<feature type="compositionally biased region" description="Basic residues" evidence="1">
    <location>
        <begin position="129"/>
        <end position="142"/>
    </location>
</feature>